<keyword evidence="4 8" id="KW-0812">Transmembrane</keyword>
<dbReference type="EMBL" id="BMZR01000001">
    <property type="protein sequence ID" value="GHD25728.1"/>
    <property type="molecule type" value="Genomic_DNA"/>
</dbReference>
<dbReference type="PANTHER" id="PTHR30561">
    <property type="entry name" value="SMR FAMILY PROTON-DEPENDENT DRUG EFFLUX TRANSPORTER SUGE"/>
    <property type="match status" value="1"/>
</dbReference>
<organism evidence="10 11">
    <name type="scientific">Psychrobacter glaciei</name>
    <dbReference type="NCBI Taxonomy" id="619771"/>
    <lineage>
        <taxon>Bacteria</taxon>
        <taxon>Pseudomonadati</taxon>
        <taxon>Pseudomonadota</taxon>
        <taxon>Gammaproteobacteria</taxon>
        <taxon>Moraxellales</taxon>
        <taxon>Moraxellaceae</taxon>
        <taxon>Psychrobacter</taxon>
    </lineage>
</organism>
<keyword evidence="2" id="KW-0813">Transport</keyword>
<accession>A0ABQ3GNH0</accession>
<keyword evidence="5 9" id="KW-1133">Transmembrane helix</keyword>
<dbReference type="SUPFAM" id="SSF103481">
    <property type="entry name" value="Multidrug resistance efflux transporter EmrE"/>
    <property type="match status" value="1"/>
</dbReference>
<evidence type="ECO:0000256" key="8">
    <source>
        <dbReference type="RuleBase" id="RU003942"/>
    </source>
</evidence>
<keyword evidence="6 9" id="KW-0472">Membrane</keyword>
<feature type="transmembrane region" description="Helical" evidence="9">
    <location>
        <begin position="12"/>
        <end position="31"/>
    </location>
</feature>
<dbReference type="InterPro" id="IPR000390">
    <property type="entry name" value="Small_drug/metabolite_transptr"/>
</dbReference>
<keyword evidence="3" id="KW-1003">Cell membrane</keyword>
<feature type="transmembrane region" description="Helical" evidence="9">
    <location>
        <begin position="38"/>
        <end position="57"/>
    </location>
</feature>
<evidence type="ECO:0000313" key="11">
    <source>
        <dbReference type="Proteomes" id="UP000610203"/>
    </source>
</evidence>
<evidence type="ECO:0000256" key="3">
    <source>
        <dbReference type="ARBA" id="ARBA00022475"/>
    </source>
</evidence>
<feature type="transmembrane region" description="Helical" evidence="9">
    <location>
        <begin position="69"/>
        <end position="88"/>
    </location>
</feature>
<gene>
    <name evidence="10" type="ORF">GCM10016272_01890</name>
</gene>
<name>A0ABQ3GNH0_9GAMM</name>
<sequence>MDVLNMSPTTIAYGYLAIAIICEVIGTTFLMKSEQFTRLVPTLIMGLLYVISFYLLTQTLKTIPLGIAYALWGGLGIVLTSLVGLVFFKQSLDTAAAVGIAMIVGGVMVMNLFSNSVVH</sequence>
<keyword evidence="11" id="KW-1185">Reference proteome</keyword>
<dbReference type="PANTHER" id="PTHR30561:SF1">
    <property type="entry name" value="MULTIDRUG TRANSPORTER EMRE"/>
    <property type="match status" value="1"/>
</dbReference>
<evidence type="ECO:0000256" key="9">
    <source>
        <dbReference type="SAM" id="Phobius"/>
    </source>
</evidence>
<feature type="transmembrane region" description="Helical" evidence="9">
    <location>
        <begin position="95"/>
        <end position="113"/>
    </location>
</feature>
<dbReference type="Pfam" id="PF00893">
    <property type="entry name" value="Multi_Drug_Res"/>
    <property type="match status" value="1"/>
</dbReference>
<evidence type="ECO:0000313" key="10">
    <source>
        <dbReference type="EMBL" id="GHD25728.1"/>
    </source>
</evidence>
<dbReference type="InterPro" id="IPR045324">
    <property type="entry name" value="Small_multidrug_res"/>
</dbReference>
<comment type="similarity">
    <text evidence="7 8">Belongs to the drug/metabolite transporter (DMT) superfamily. Small multidrug resistance (SMR) (TC 2.A.7.1) family.</text>
</comment>
<protein>
    <submittedName>
        <fullName evidence="10">QacE family quaternary ammonium compound efflux SMR transporter</fullName>
    </submittedName>
</protein>
<evidence type="ECO:0000256" key="2">
    <source>
        <dbReference type="ARBA" id="ARBA00022448"/>
    </source>
</evidence>
<proteinExistence type="inferred from homology"/>
<dbReference type="InterPro" id="IPR037185">
    <property type="entry name" value="EmrE-like"/>
</dbReference>
<evidence type="ECO:0000256" key="7">
    <source>
        <dbReference type="ARBA" id="ARBA00038032"/>
    </source>
</evidence>
<evidence type="ECO:0000256" key="5">
    <source>
        <dbReference type="ARBA" id="ARBA00022989"/>
    </source>
</evidence>
<dbReference type="Gene3D" id="1.10.3730.20">
    <property type="match status" value="1"/>
</dbReference>
<evidence type="ECO:0000256" key="1">
    <source>
        <dbReference type="ARBA" id="ARBA00004651"/>
    </source>
</evidence>
<evidence type="ECO:0000256" key="4">
    <source>
        <dbReference type="ARBA" id="ARBA00022692"/>
    </source>
</evidence>
<evidence type="ECO:0000256" key="6">
    <source>
        <dbReference type="ARBA" id="ARBA00023136"/>
    </source>
</evidence>
<dbReference type="Proteomes" id="UP000610203">
    <property type="component" value="Unassembled WGS sequence"/>
</dbReference>
<reference evidence="11" key="1">
    <citation type="journal article" date="2019" name="Int. J. Syst. Evol. Microbiol.">
        <title>The Global Catalogue of Microorganisms (GCM) 10K type strain sequencing project: providing services to taxonomists for standard genome sequencing and annotation.</title>
        <authorList>
            <consortium name="The Broad Institute Genomics Platform"/>
            <consortium name="The Broad Institute Genome Sequencing Center for Infectious Disease"/>
            <person name="Wu L."/>
            <person name="Ma J."/>
        </authorList>
    </citation>
    <scope>NUCLEOTIDE SEQUENCE [LARGE SCALE GENOMIC DNA]</scope>
    <source>
        <strain evidence="11">KCTC 42280</strain>
    </source>
</reference>
<comment type="caution">
    <text evidence="10">The sequence shown here is derived from an EMBL/GenBank/DDBJ whole genome shotgun (WGS) entry which is preliminary data.</text>
</comment>
<comment type="subcellular location">
    <subcellularLocation>
        <location evidence="1 8">Cell membrane</location>
        <topology evidence="1 8">Multi-pass membrane protein</topology>
    </subcellularLocation>
</comment>